<evidence type="ECO:0000313" key="2">
    <source>
        <dbReference type="EMBL" id="PNR49488.1"/>
    </source>
</evidence>
<dbReference type="PaxDb" id="3218-PP1S62_59V6.1"/>
<feature type="region of interest" description="Disordered" evidence="1">
    <location>
        <begin position="55"/>
        <end position="89"/>
    </location>
</feature>
<dbReference type="EnsemblPlants" id="Pp3c8_11390V3.1">
    <property type="protein sequence ID" value="Pp3c8_11390V3.1"/>
    <property type="gene ID" value="Pp3c8_11390"/>
</dbReference>
<accession>A0A2K1K6U1</accession>
<keyword evidence="4" id="KW-1185">Reference proteome</keyword>
<dbReference type="Proteomes" id="UP000006727">
    <property type="component" value="Chromosome 8"/>
</dbReference>
<dbReference type="EMBL" id="ABEU02000008">
    <property type="protein sequence ID" value="PNR49488.1"/>
    <property type="molecule type" value="Genomic_DNA"/>
</dbReference>
<reference evidence="3" key="3">
    <citation type="submission" date="2020-12" db="UniProtKB">
        <authorList>
            <consortium name="EnsemblPlants"/>
        </authorList>
    </citation>
    <scope>IDENTIFICATION</scope>
</reference>
<gene>
    <name evidence="2" type="ORF">PHYPA_011384</name>
</gene>
<name>A0A2K1K6U1_PHYPA</name>
<organism evidence="2">
    <name type="scientific">Physcomitrium patens</name>
    <name type="common">Spreading-leaved earth moss</name>
    <name type="synonym">Physcomitrella patens</name>
    <dbReference type="NCBI Taxonomy" id="3218"/>
    <lineage>
        <taxon>Eukaryota</taxon>
        <taxon>Viridiplantae</taxon>
        <taxon>Streptophyta</taxon>
        <taxon>Embryophyta</taxon>
        <taxon>Bryophyta</taxon>
        <taxon>Bryophytina</taxon>
        <taxon>Bryopsida</taxon>
        <taxon>Funariidae</taxon>
        <taxon>Funariales</taxon>
        <taxon>Funariaceae</taxon>
        <taxon>Physcomitrium</taxon>
    </lineage>
</organism>
<dbReference type="InParanoid" id="A0A2K1K6U1"/>
<evidence type="ECO:0000256" key="1">
    <source>
        <dbReference type="SAM" id="MobiDB-lite"/>
    </source>
</evidence>
<feature type="compositionally biased region" description="Polar residues" evidence="1">
    <location>
        <begin position="69"/>
        <end position="79"/>
    </location>
</feature>
<evidence type="ECO:0000313" key="4">
    <source>
        <dbReference type="Proteomes" id="UP000006727"/>
    </source>
</evidence>
<sequence length="146" mass="16243">MMLLDVPRASSSYHTTPYHLNSLTIITSTRRCCRKAAHQKIESGNASIIHLHRMRGRRKHQNPRAVHETCSTQPASHPQNPEAHNGAEDQDQNWAAAVAVGDATGVGPYPATCRFQSSTRVSERHMGAFLPVSRMMPWSRGVCRMS</sequence>
<evidence type="ECO:0000313" key="3">
    <source>
        <dbReference type="EnsemblPlants" id="Pp3c8_11390V3.1"/>
    </source>
</evidence>
<protein>
    <submittedName>
        <fullName evidence="2 3">Uncharacterized protein</fullName>
    </submittedName>
</protein>
<reference evidence="2 4" key="2">
    <citation type="journal article" date="2018" name="Plant J.">
        <title>The Physcomitrella patens chromosome-scale assembly reveals moss genome structure and evolution.</title>
        <authorList>
            <person name="Lang D."/>
            <person name="Ullrich K.K."/>
            <person name="Murat F."/>
            <person name="Fuchs J."/>
            <person name="Jenkins J."/>
            <person name="Haas F.B."/>
            <person name="Piednoel M."/>
            <person name="Gundlach H."/>
            <person name="Van Bel M."/>
            <person name="Meyberg R."/>
            <person name="Vives C."/>
            <person name="Morata J."/>
            <person name="Symeonidi A."/>
            <person name="Hiss M."/>
            <person name="Muchero W."/>
            <person name="Kamisugi Y."/>
            <person name="Saleh O."/>
            <person name="Blanc G."/>
            <person name="Decker E.L."/>
            <person name="van Gessel N."/>
            <person name="Grimwood J."/>
            <person name="Hayes R.D."/>
            <person name="Graham S.W."/>
            <person name="Gunter L.E."/>
            <person name="McDaniel S.F."/>
            <person name="Hoernstein S.N.W."/>
            <person name="Larsson A."/>
            <person name="Li F.W."/>
            <person name="Perroud P.F."/>
            <person name="Phillips J."/>
            <person name="Ranjan P."/>
            <person name="Rokshar D.S."/>
            <person name="Rothfels C.J."/>
            <person name="Schneider L."/>
            <person name="Shu S."/>
            <person name="Stevenson D.W."/>
            <person name="Thummler F."/>
            <person name="Tillich M."/>
            <person name="Villarreal Aguilar J.C."/>
            <person name="Widiez T."/>
            <person name="Wong G.K."/>
            <person name="Wymore A."/>
            <person name="Zhang Y."/>
            <person name="Zimmer A.D."/>
            <person name="Quatrano R.S."/>
            <person name="Mayer K.F.X."/>
            <person name="Goodstein D."/>
            <person name="Casacuberta J.M."/>
            <person name="Vandepoele K."/>
            <person name="Reski R."/>
            <person name="Cuming A.C."/>
            <person name="Tuskan G.A."/>
            <person name="Maumus F."/>
            <person name="Salse J."/>
            <person name="Schmutz J."/>
            <person name="Rensing S.A."/>
        </authorList>
    </citation>
    <scope>NUCLEOTIDE SEQUENCE [LARGE SCALE GENOMIC DNA]</scope>
    <source>
        <strain evidence="3 4">cv. Gransden 2004</strain>
    </source>
</reference>
<proteinExistence type="predicted"/>
<dbReference type="AlphaFoldDB" id="A0A2K1K6U1"/>
<dbReference type="Gramene" id="Pp3c8_11390V3.1">
    <property type="protein sequence ID" value="Pp3c8_11390V3.1"/>
    <property type="gene ID" value="Pp3c8_11390"/>
</dbReference>
<reference evidence="2 4" key="1">
    <citation type="journal article" date="2008" name="Science">
        <title>The Physcomitrella genome reveals evolutionary insights into the conquest of land by plants.</title>
        <authorList>
            <person name="Rensing S."/>
            <person name="Lang D."/>
            <person name="Zimmer A."/>
            <person name="Terry A."/>
            <person name="Salamov A."/>
            <person name="Shapiro H."/>
            <person name="Nishiyama T."/>
            <person name="Perroud P.-F."/>
            <person name="Lindquist E."/>
            <person name="Kamisugi Y."/>
            <person name="Tanahashi T."/>
            <person name="Sakakibara K."/>
            <person name="Fujita T."/>
            <person name="Oishi K."/>
            <person name="Shin-I T."/>
            <person name="Kuroki Y."/>
            <person name="Toyoda A."/>
            <person name="Suzuki Y."/>
            <person name="Hashimoto A."/>
            <person name="Yamaguchi K."/>
            <person name="Sugano A."/>
            <person name="Kohara Y."/>
            <person name="Fujiyama A."/>
            <person name="Anterola A."/>
            <person name="Aoki S."/>
            <person name="Ashton N."/>
            <person name="Barbazuk W.B."/>
            <person name="Barker E."/>
            <person name="Bennetzen J."/>
            <person name="Bezanilla M."/>
            <person name="Blankenship R."/>
            <person name="Cho S.H."/>
            <person name="Dutcher S."/>
            <person name="Estelle M."/>
            <person name="Fawcett J.A."/>
            <person name="Gundlach H."/>
            <person name="Hanada K."/>
            <person name="Heyl A."/>
            <person name="Hicks K.A."/>
            <person name="Hugh J."/>
            <person name="Lohr M."/>
            <person name="Mayer K."/>
            <person name="Melkozernov A."/>
            <person name="Murata T."/>
            <person name="Nelson D."/>
            <person name="Pils B."/>
            <person name="Prigge M."/>
            <person name="Reiss B."/>
            <person name="Renner T."/>
            <person name="Rombauts S."/>
            <person name="Rushton P."/>
            <person name="Sanderfoot A."/>
            <person name="Schween G."/>
            <person name="Shiu S.-H."/>
            <person name="Stueber K."/>
            <person name="Theodoulou F.L."/>
            <person name="Tu H."/>
            <person name="Van de Peer Y."/>
            <person name="Verrier P.J."/>
            <person name="Waters E."/>
            <person name="Wood A."/>
            <person name="Yang L."/>
            <person name="Cove D."/>
            <person name="Cuming A."/>
            <person name="Hasebe M."/>
            <person name="Lucas S."/>
            <person name="Mishler D.B."/>
            <person name="Reski R."/>
            <person name="Grigoriev I."/>
            <person name="Quatrano R.S."/>
            <person name="Boore J.L."/>
        </authorList>
    </citation>
    <scope>NUCLEOTIDE SEQUENCE [LARGE SCALE GENOMIC DNA]</scope>
    <source>
        <strain evidence="3 4">cv. Gransden 2004</strain>
    </source>
</reference>